<evidence type="ECO:0000313" key="4">
    <source>
        <dbReference type="WBParaSite" id="GPUH_0002022301-mRNA-1"/>
    </source>
</evidence>
<gene>
    <name evidence="2" type="ORF">GPUH_LOCUS20198</name>
</gene>
<proteinExistence type="predicted"/>
<dbReference type="SUPFAM" id="SSF57362">
    <property type="entry name" value="BPTI-like"/>
    <property type="match status" value="1"/>
</dbReference>
<evidence type="ECO:0000313" key="3">
    <source>
        <dbReference type="Proteomes" id="UP000271098"/>
    </source>
</evidence>
<dbReference type="Proteomes" id="UP000271098">
    <property type="component" value="Unassembled WGS sequence"/>
</dbReference>
<keyword evidence="3" id="KW-1185">Reference proteome</keyword>
<reference evidence="4" key="1">
    <citation type="submission" date="2016-06" db="UniProtKB">
        <authorList>
            <consortium name="WormBaseParasite"/>
        </authorList>
    </citation>
    <scope>IDENTIFICATION</scope>
</reference>
<reference evidence="2 3" key="2">
    <citation type="submission" date="2018-11" db="EMBL/GenBank/DDBJ databases">
        <authorList>
            <consortium name="Pathogen Informatics"/>
        </authorList>
    </citation>
    <scope>NUCLEOTIDE SEQUENCE [LARGE SCALE GENOMIC DNA]</scope>
</reference>
<dbReference type="InterPro" id="IPR036880">
    <property type="entry name" value="Kunitz_BPTI_sf"/>
</dbReference>
<dbReference type="GO" id="GO:0004867">
    <property type="term" value="F:serine-type endopeptidase inhibitor activity"/>
    <property type="evidence" value="ECO:0007669"/>
    <property type="project" value="InterPro"/>
</dbReference>
<feature type="domain" description="BPTI/Kunitz inhibitor" evidence="1">
    <location>
        <begin position="2"/>
        <end position="26"/>
    </location>
</feature>
<accession>A0A183EGV7</accession>
<protein>
    <submittedName>
        <fullName evidence="4">BPTI/Kunitz inhibitor domain-containing protein</fullName>
    </submittedName>
</protein>
<dbReference type="Gene3D" id="4.10.410.10">
    <property type="entry name" value="Pancreatic trypsin inhibitor Kunitz domain"/>
    <property type="match status" value="1"/>
</dbReference>
<evidence type="ECO:0000259" key="1">
    <source>
        <dbReference type="Pfam" id="PF00014"/>
    </source>
</evidence>
<dbReference type="Pfam" id="PF00014">
    <property type="entry name" value="Kunitz_BPTI"/>
    <property type="match status" value="1"/>
</dbReference>
<dbReference type="EMBL" id="UYRT01089967">
    <property type="protein sequence ID" value="VDN35523.1"/>
    <property type="molecule type" value="Genomic_DNA"/>
</dbReference>
<dbReference type="WBParaSite" id="GPUH_0002022301-mRNA-1">
    <property type="protein sequence ID" value="GPUH_0002022301-mRNA-1"/>
    <property type="gene ID" value="GPUH_0002022301"/>
</dbReference>
<name>A0A183EGV7_9BILA</name>
<organism evidence="4">
    <name type="scientific">Gongylonema pulchrum</name>
    <dbReference type="NCBI Taxonomy" id="637853"/>
    <lineage>
        <taxon>Eukaryota</taxon>
        <taxon>Metazoa</taxon>
        <taxon>Ecdysozoa</taxon>
        <taxon>Nematoda</taxon>
        <taxon>Chromadorea</taxon>
        <taxon>Rhabditida</taxon>
        <taxon>Spirurina</taxon>
        <taxon>Spiruromorpha</taxon>
        <taxon>Spiruroidea</taxon>
        <taxon>Gongylonematidae</taxon>
        <taxon>Gongylonema</taxon>
    </lineage>
</organism>
<dbReference type="AlphaFoldDB" id="A0A183EGV7"/>
<dbReference type="InterPro" id="IPR002223">
    <property type="entry name" value="Kunitz_BPTI"/>
</dbReference>
<sequence length="31" mass="3798">MEFEYHGMQGNENNFLNYSECKHKCMSTRLR</sequence>
<evidence type="ECO:0000313" key="2">
    <source>
        <dbReference type="EMBL" id="VDN35523.1"/>
    </source>
</evidence>